<protein>
    <submittedName>
        <fullName evidence="2">Acyl-CoA thioesterase</fullName>
    </submittedName>
</protein>
<organism evidence="2 3">
    <name type="scientific">Streptomyces benahoarensis</name>
    <dbReference type="NCBI Taxonomy" id="2595054"/>
    <lineage>
        <taxon>Bacteria</taxon>
        <taxon>Bacillati</taxon>
        <taxon>Actinomycetota</taxon>
        <taxon>Actinomycetes</taxon>
        <taxon>Kitasatosporales</taxon>
        <taxon>Streptomycetaceae</taxon>
        <taxon>Streptomyces</taxon>
    </lineage>
</organism>
<dbReference type="RefSeq" id="WP_143939508.1">
    <property type="nucleotide sequence ID" value="NZ_VKLS01000002.1"/>
</dbReference>
<proteinExistence type="predicted"/>
<dbReference type="Pfam" id="PF03061">
    <property type="entry name" value="4HBT"/>
    <property type="match status" value="1"/>
</dbReference>
<reference evidence="2 3" key="1">
    <citation type="submission" date="2019-07" db="EMBL/GenBank/DDBJ databases">
        <title>Draft genome for Streptomyces benahoarensis MZ03-48.</title>
        <authorList>
            <person name="Gonzalez-Pimentel J.L."/>
        </authorList>
    </citation>
    <scope>NUCLEOTIDE SEQUENCE [LARGE SCALE GENOMIC DNA]</scope>
    <source>
        <strain evidence="2 3">MZ03-48</strain>
    </source>
</reference>
<dbReference type="InterPro" id="IPR006683">
    <property type="entry name" value="Thioestr_dom"/>
</dbReference>
<dbReference type="SUPFAM" id="SSF54637">
    <property type="entry name" value="Thioesterase/thiol ester dehydrase-isomerase"/>
    <property type="match status" value="1"/>
</dbReference>
<dbReference type="InterPro" id="IPR029069">
    <property type="entry name" value="HotDog_dom_sf"/>
</dbReference>
<name>A0A553ZRK9_9ACTN</name>
<dbReference type="Gene3D" id="3.10.129.10">
    <property type="entry name" value="Hotdog Thioesterase"/>
    <property type="match status" value="1"/>
</dbReference>
<dbReference type="Proteomes" id="UP000320888">
    <property type="component" value="Unassembled WGS sequence"/>
</dbReference>
<dbReference type="CDD" id="cd00586">
    <property type="entry name" value="4HBT"/>
    <property type="match status" value="1"/>
</dbReference>
<dbReference type="AlphaFoldDB" id="A0A553ZRK9"/>
<evidence type="ECO:0000259" key="1">
    <source>
        <dbReference type="Pfam" id="PF03061"/>
    </source>
</evidence>
<dbReference type="EMBL" id="VKLS01000002">
    <property type="protein sequence ID" value="TSB44118.1"/>
    <property type="molecule type" value="Genomic_DNA"/>
</dbReference>
<keyword evidence="3" id="KW-1185">Reference proteome</keyword>
<sequence length="146" mass="16246">MDVPHLLHAAPVHFDELDLNGHLHNTRYALHVERATTAAFAGAGYDTGGAGERHPDLRYVVRQFAIEFQAPVDGADRLAVDLWLTHLGRTSMRWRFHARQGGDPLPRATGTRTLVKVGPDGRPSPWSRTMRLWHAALRDGSAKART</sequence>
<comment type="caution">
    <text evidence="2">The sequence shown here is derived from an EMBL/GenBank/DDBJ whole genome shotgun (WGS) entry which is preliminary data.</text>
</comment>
<dbReference type="OrthoDB" id="9803287at2"/>
<feature type="domain" description="Thioesterase" evidence="1">
    <location>
        <begin position="20"/>
        <end position="104"/>
    </location>
</feature>
<evidence type="ECO:0000313" key="3">
    <source>
        <dbReference type="Proteomes" id="UP000320888"/>
    </source>
</evidence>
<gene>
    <name evidence="2" type="ORF">FNZ23_00415</name>
</gene>
<accession>A0A553ZRK9</accession>
<evidence type="ECO:0000313" key="2">
    <source>
        <dbReference type="EMBL" id="TSB44118.1"/>
    </source>
</evidence>